<dbReference type="PANTHER" id="PTHR34820:SF4">
    <property type="entry name" value="INNER MEMBRANE PROTEIN YEBZ"/>
    <property type="match status" value="1"/>
</dbReference>
<dbReference type="Pfam" id="PF05425">
    <property type="entry name" value="CopD"/>
    <property type="match status" value="1"/>
</dbReference>
<comment type="caution">
    <text evidence="9">The sequence shown here is derived from an EMBL/GenBank/DDBJ whole genome shotgun (WGS) entry which is preliminary data.</text>
</comment>
<dbReference type="PANTHER" id="PTHR34820">
    <property type="entry name" value="INNER MEMBRANE PROTEIN YEBZ"/>
    <property type="match status" value="1"/>
</dbReference>
<feature type="region of interest" description="Disordered" evidence="6">
    <location>
        <begin position="1"/>
        <end position="22"/>
    </location>
</feature>
<feature type="transmembrane region" description="Helical" evidence="7">
    <location>
        <begin position="260"/>
        <end position="280"/>
    </location>
</feature>
<feature type="transmembrane region" description="Helical" evidence="7">
    <location>
        <begin position="215"/>
        <end position="240"/>
    </location>
</feature>
<organism evidence="9 10">
    <name type="scientific">Actinomadura rugatobispora</name>
    <dbReference type="NCBI Taxonomy" id="1994"/>
    <lineage>
        <taxon>Bacteria</taxon>
        <taxon>Bacillati</taxon>
        <taxon>Actinomycetota</taxon>
        <taxon>Actinomycetes</taxon>
        <taxon>Streptosporangiales</taxon>
        <taxon>Thermomonosporaceae</taxon>
        <taxon>Actinomadura</taxon>
    </lineage>
</organism>
<sequence length="691" mass="69762">MTTTDGRPPVKAPASGGEASVSADAAGSRPAAPWPLAAAAALLVLALVVRFGGAFSAEVVPGLTRTGALTKGGLAVAELAAHACGAVTVGWLLLVAVFLPAGAPVPVVRRFLRAASLWAGAWALCVLAVVMFSVSDLFGVPVTTGVTGNMLRTFLLELSQGRALLAVAVAAVAAAVAAQAASTPGGAGYALVVALGGLVPPVFTGHAAGASFHAAAVYSLVAHVLAAALWVGGLVVLVAVARNPLAVAGGWGLGAVVARYSRLAAVCFAAVAVSGAVNAWIRLGGWDLGSRYGALVAAKAAALAGLGALGWWHRRVSLPALRAGGGRGVFVRVAAVEVVVMAATMALATGLSRTPPPEVPQGTLDPVALRLGFPLPGPPSWGAYLLEWRIDSLLSVLVLVAAVLYAAGLRRVGRSWPLGRVLAWYGGLALMLLVTCGGLARYSMVLFSAHVVQHLVLSLVVPVLLLLGAPVSLALRSLPRVSGGGRSARELLVAVLRSRALALACRPVAAPVVFVAGLYGFYLSPVFEASLRNHALHSLVMAMWVVSALAYLWPVLGVDPLPGRPSPRVRFALAAVMVPFPALFGAVVAGRGGVLAADWYGGLGRTWGDALARDQRVGAGLAWALGEVAALAVLAALTHHWLRTTTAAARPPATPVPSATPVAPPPAKVAGAACSGASGAEGGRVGQATEE</sequence>
<feature type="region of interest" description="Disordered" evidence="6">
    <location>
        <begin position="648"/>
        <end position="691"/>
    </location>
</feature>
<reference evidence="10" key="1">
    <citation type="journal article" date="2019" name="Int. J. Syst. Evol. Microbiol.">
        <title>The Global Catalogue of Microorganisms (GCM) 10K type strain sequencing project: providing services to taxonomists for standard genome sequencing and annotation.</title>
        <authorList>
            <consortium name="The Broad Institute Genomics Platform"/>
            <consortium name="The Broad Institute Genome Sequencing Center for Infectious Disease"/>
            <person name="Wu L."/>
            <person name="Ma J."/>
        </authorList>
    </citation>
    <scope>NUCLEOTIDE SEQUENCE [LARGE SCALE GENOMIC DNA]</scope>
    <source>
        <strain evidence="10">KCTC 42087</strain>
    </source>
</reference>
<dbReference type="RefSeq" id="WP_378282261.1">
    <property type="nucleotide sequence ID" value="NZ_JBHSON010000015.1"/>
</dbReference>
<dbReference type="Proteomes" id="UP001596074">
    <property type="component" value="Unassembled WGS sequence"/>
</dbReference>
<dbReference type="InterPro" id="IPR008457">
    <property type="entry name" value="Cu-R_CopD_dom"/>
</dbReference>
<feature type="transmembrane region" description="Helical" evidence="7">
    <location>
        <begin position="500"/>
        <end position="523"/>
    </location>
</feature>
<gene>
    <name evidence="9" type="ORF">ACFPZN_13540</name>
</gene>
<comment type="subcellular location">
    <subcellularLocation>
        <location evidence="1">Cell membrane</location>
        <topology evidence="1">Multi-pass membrane protein</topology>
    </subcellularLocation>
</comment>
<feature type="transmembrane region" description="Helical" evidence="7">
    <location>
        <begin position="617"/>
        <end position="637"/>
    </location>
</feature>
<evidence type="ECO:0000256" key="6">
    <source>
        <dbReference type="SAM" id="MobiDB-lite"/>
    </source>
</evidence>
<keyword evidence="10" id="KW-1185">Reference proteome</keyword>
<evidence type="ECO:0000256" key="4">
    <source>
        <dbReference type="ARBA" id="ARBA00022989"/>
    </source>
</evidence>
<feature type="transmembrane region" description="Helical" evidence="7">
    <location>
        <begin position="421"/>
        <end position="443"/>
    </location>
</feature>
<feature type="transmembrane region" description="Helical" evidence="7">
    <location>
        <begin position="119"/>
        <end position="142"/>
    </location>
</feature>
<keyword evidence="4 7" id="KW-1133">Transmembrane helix</keyword>
<dbReference type="EMBL" id="JBHSON010000015">
    <property type="protein sequence ID" value="MFC5746642.1"/>
    <property type="molecule type" value="Genomic_DNA"/>
</dbReference>
<feature type="transmembrane region" description="Helical" evidence="7">
    <location>
        <begin position="292"/>
        <end position="312"/>
    </location>
</feature>
<feature type="domain" description="Copper resistance protein D" evidence="8">
    <location>
        <begin position="255"/>
        <end position="350"/>
    </location>
</feature>
<keyword evidence="5 7" id="KW-0472">Membrane</keyword>
<evidence type="ECO:0000313" key="9">
    <source>
        <dbReference type="EMBL" id="MFC5746642.1"/>
    </source>
</evidence>
<feature type="transmembrane region" description="Helical" evidence="7">
    <location>
        <begin position="163"/>
        <end position="181"/>
    </location>
</feature>
<accession>A0ABW0ZVY3</accession>
<feature type="compositionally biased region" description="Low complexity" evidence="6">
    <location>
        <begin position="648"/>
        <end position="661"/>
    </location>
</feature>
<dbReference type="Pfam" id="PF09678">
    <property type="entry name" value="Caa3_CtaG"/>
    <property type="match status" value="1"/>
</dbReference>
<feature type="transmembrane region" description="Helical" evidence="7">
    <location>
        <begin position="388"/>
        <end position="409"/>
    </location>
</feature>
<feature type="transmembrane region" description="Helical" evidence="7">
    <location>
        <begin position="455"/>
        <end position="479"/>
    </location>
</feature>
<feature type="compositionally biased region" description="Low complexity" evidence="6">
    <location>
        <begin position="668"/>
        <end position="678"/>
    </location>
</feature>
<feature type="transmembrane region" description="Helical" evidence="7">
    <location>
        <begin position="187"/>
        <end position="203"/>
    </location>
</feature>
<name>A0ABW0ZVY3_9ACTN</name>
<feature type="transmembrane region" description="Helical" evidence="7">
    <location>
        <begin position="535"/>
        <end position="559"/>
    </location>
</feature>
<evidence type="ECO:0000256" key="1">
    <source>
        <dbReference type="ARBA" id="ARBA00004651"/>
    </source>
</evidence>
<keyword evidence="3 7" id="KW-0812">Transmembrane</keyword>
<evidence type="ECO:0000256" key="5">
    <source>
        <dbReference type="ARBA" id="ARBA00023136"/>
    </source>
</evidence>
<dbReference type="InterPro" id="IPR032694">
    <property type="entry name" value="CopC/D"/>
</dbReference>
<evidence type="ECO:0000256" key="2">
    <source>
        <dbReference type="ARBA" id="ARBA00022475"/>
    </source>
</evidence>
<feature type="transmembrane region" description="Helical" evidence="7">
    <location>
        <begin position="571"/>
        <end position="597"/>
    </location>
</feature>
<feature type="transmembrane region" description="Helical" evidence="7">
    <location>
        <begin position="34"/>
        <end position="53"/>
    </location>
</feature>
<evidence type="ECO:0000256" key="7">
    <source>
        <dbReference type="SAM" id="Phobius"/>
    </source>
</evidence>
<evidence type="ECO:0000259" key="8">
    <source>
        <dbReference type="Pfam" id="PF05425"/>
    </source>
</evidence>
<evidence type="ECO:0000313" key="10">
    <source>
        <dbReference type="Proteomes" id="UP001596074"/>
    </source>
</evidence>
<dbReference type="InterPro" id="IPR019108">
    <property type="entry name" value="Caa3_assmbl_CtaG-rel"/>
</dbReference>
<evidence type="ECO:0000256" key="3">
    <source>
        <dbReference type="ARBA" id="ARBA00022692"/>
    </source>
</evidence>
<proteinExistence type="predicted"/>
<protein>
    <submittedName>
        <fullName evidence="9">Cytochrome c oxidase assembly protein</fullName>
    </submittedName>
</protein>
<feature type="transmembrane region" description="Helical" evidence="7">
    <location>
        <begin position="74"/>
        <end position="99"/>
    </location>
</feature>
<keyword evidence="2" id="KW-1003">Cell membrane</keyword>